<dbReference type="AlphaFoldDB" id="A0A2G9ZLW2"/>
<dbReference type="EMBL" id="PCSD01000117">
    <property type="protein sequence ID" value="PIP33338.1"/>
    <property type="molecule type" value="Genomic_DNA"/>
</dbReference>
<dbReference type="Pfam" id="PF13692">
    <property type="entry name" value="Glyco_trans_1_4"/>
    <property type="match status" value="1"/>
</dbReference>
<keyword evidence="3" id="KW-0812">Transmembrane</keyword>
<dbReference type="SUPFAM" id="SSF53756">
    <property type="entry name" value="UDP-Glycosyltransferase/glycogen phosphorylase"/>
    <property type="match status" value="1"/>
</dbReference>
<evidence type="ECO:0000256" key="3">
    <source>
        <dbReference type="SAM" id="Phobius"/>
    </source>
</evidence>
<evidence type="ECO:0000313" key="4">
    <source>
        <dbReference type="EMBL" id="PIP33338.1"/>
    </source>
</evidence>
<dbReference type="PANTHER" id="PTHR12526:SF510">
    <property type="entry name" value="D-INOSITOL 3-PHOSPHATE GLYCOSYLTRANSFERASE"/>
    <property type="match status" value="1"/>
</dbReference>
<evidence type="ECO:0000256" key="1">
    <source>
        <dbReference type="ARBA" id="ARBA00022676"/>
    </source>
</evidence>
<evidence type="ECO:0008006" key="6">
    <source>
        <dbReference type="Google" id="ProtNLM"/>
    </source>
</evidence>
<proteinExistence type="predicted"/>
<name>A0A2G9ZLW2_9BACT</name>
<sequence>MPNNLLLINSAPETDCFFNDLSAAILSAQEVKFTLGGKKTGTQKKLRLFGPGLVPDPDSGKIPARQKLLFWLCLPANLLALAWQIFFFRWRYPIKNILAWQLREKILLGLLGRTLRLSTTWCLHPDWPENGLGRVEKRLIISLSQKVKMIYFTEETANKALTFGYPDKNLCSAPFAADGGRELSQQTIFNSLAQGEKTLERKKFFTIGLAPLSPRLEKTDVLFQAVALCQAMIARCQIIVAGDGGEGKTRRQWLAKKIGLESLVWFVGETGRRRKWLPGFDLYFPLSPAPGFNDLHWTAAALLAGAPALAVENSGFNSLIKPGLTGWLVKSARAEELAQAIKQAAADRRRRPEISRQTAQAAREIFALEKSAAEVKNICATPIKL</sequence>
<organism evidence="4 5">
    <name type="scientific">Candidatus Falkowbacteria bacterium CG23_combo_of_CG06-09_8_20_14_all_49_15</name>
    <dbReference type="NCBI Taxonomy" id="1974572"/>
    <lineage>
        <taxon>Bacteria</taxon>
        <taxon>Candidatus Falkowiibacteriota</taxon>
    </lineage>
</organism>
<evidence type="ECO:0000256" key="2">
    <source>
        <dbReference type="ARBA" id="ARBA00022679"/>
    </source>
</evidence>
<keyword evidence="2" id="KW-0808">Transferase</keyword>
<gene>
    <name evidence="4" type="ORF">COX22_04930</name>
</gene>
<keyword evidence="3" id="KW-1133">Transmembrane helix</keyword>
<protein>
    <recommendedName>
        <fullName evidence="6">Glycosyl transferase family 1 domain-containing protein</fullName>
    </recommendedName>
</protein>
<keyword evidence="3" id="KW-0472">Membrane</keyword>
<comment type="caution">
    <text evidence="4">The sequence shown here is derived from an EMBL/GenBank/DDBJ whole genome shotgun (WGS) entry which is preliminary data.</text>
</comment>
<feature type="transmembrane region" description="Helical" evidence="3">
    <location>
        <begin position="68"/>
        <end position="88"/>
    </location>
</feature>
<keyword evidence="1" id="KW-0328">Glycosyltransferase</keyword>
<accession>A0A2G9ZLW2</accession>
<dbReference type="Proteomes" id="UP000230729">
    <property type="component" value="Unassembled WGS sequence"/>
</dbReference>
<dbReference type="GO" id="GO:0016757">
    <property type="term" value="F:glycosyltransferase activity"/>
    <property type="evidence" value="ECO:0007669"/>
    <property type="project" value="UniProtKB-KW"/>
</dbReference>
<evidence type="ECO:0000313" key="5">
    <source>
        <dbReference type="Proteomes" id="UP000230729"/>
    </source>
</evidence>
<reference evidence="4 5" key="1">
    <citation type="submission" date="2017-09" db="EMBL/GenBank/DDBJ databases">
        <title>Depth-based differentiation of microbial function through sediment-hosted aquifers and enrichment of novel symbionts in the deep terrestrial subsurface.</title>
        <authorList>
            <person name="Probst A.J."/>
            <person name="Ladd B."/>
            <person name="Jarett J.K."/>
            <person name="Geller-Mcgrath D.E."/>
            <person name="Sieber C.M."/>
            <person name="Emerson J.B."/>
            <person name="Anantharaman K."/>
            <person name="Thomas B.C."/>
            <person name="Malmstrom R."/>
            <person name="Stieglmeier M."/>
            <person name="Klingl A."/>
            <person name="Woyke T."/>
            <person name="Ryan C.M."/>
            <person name="Banfield J.F."/>
        </authorList>
    </citation>
    <scope>NUCLEOTIDE SEQUENCE [LARGE SCALE GENOMIC DNA]</scope>
    <source>
        <strain evidence="4">CG23_combo_of_CG06-09_8_20_14_all_49_15</strain>
    </source>
</reference>
<dbReference type="Gene3D" id="3.40.50.2000">
    <property type="entry name" value="Glycogen Phosphorylase B"/>
    <property type="match status" value="2"/>
</dbReference>
<dbReference type="PANTHER" id="PTHR12526">
    <property type="entry name" value="GLYCOSYLTRANSFERASE"/>
    <property type="match status" value="1"/>
</dbReference>